<dbReference type="RefSeq" id="WP_212963653.1">
    <property type="nucleotide sequence ID" value="NZ_BOQT01000018.1"/>
</dbReference>
<sequence length="83" mass="9634">MIESARAVGEALKRPLRVVIESINVGIKAEQAKQQDYDVFSQEYRESIEREIALLNEKKKMLQGWEEALTVEVQKMNNRTNKI</sequence>
<dbReference type="Proteomes" id="UP000680279">
    <property type="component" value="Unassembled WGS sequence"/>
</dbReference>
<keyword evidence="2" id="KW-1185">Reference proteome</keyword>
<organism evidence="1 2">
    <name type="scientific">Siminovitchia fordii</name>
    <dbReference type="NCBI Taxonomy" id="254759"/>
    <lineage>
        <taxon>Bacteria</taxon>
        <taxon>Bacillati</taxon>
        <taxon>Bacillota</taxon>
        <taxon>Bacilli</taxon>
        <taxon>Bacillales</taxon>
        <taxon>Bacillaceae</taxon>
        <taxon>Siminovitchia</taxon>
    </lineage>
</organism>
<name>A0ABQ4K9Z0_9BACI</name>
<proteinExistence type="predicted"/>
<protein>
    <submittedName>
        <fullName evidence="1">Uncharacterized protein</fullName>
    </submittedName>
</protein>
<comment type="caution">
    <text evidence="1">The sequence shown here is derived from an EMBL/GenBank/DDBJ whole genome shotgun (WGS) entry which is preliminary data.</text>
</comment>
<evidence type="ECO:0000313" key="2">
    <source>
        <dbReference type="Proteomes" id="UP000680279"/>
    </source>
</evidence>
<evidence type="ECO:0000313" key="1">
    <source>
        <dbReference type="EMBL" id="GIN22531.1"/>
    </source>
</evidence>
<dbReference type="EMBL" id="BOQT01000018">
    <property type="protein sequence ID" value="GIN22531.1"/>
    <property type="molecule type" value="Genomic_DNA"/>
</dbReference>
<accession>A0ABQ4K9Z0</accession>
<reference evidence="1 2" key="1">
    <citation type="submission" date="2021-03" db="EMBL/GenBank/DDBJ databases">
        <title>Antimicrobial resistance genes in bacteria isolated from Japanese honey, and their potential for conferring macrolide and lincosamide resistance in the American foulbrood pathogen Paenibacillus larvae.</title>
        <authorList>
            <person name="Okamoto M."/>
            <person name="Kumagai M."/>
            <person name="Kanamori H."/>
            <person name="Takamatsu D."/>
        </authorList>
    </citation>
    <scope>NUCLEOTIDE SEQUENCE [LARGE SCALE GENOMIC DNA]</scope>
    <source>
        <strain evidence="1 2">J1TS3</strain>
    </source>
</reference>
<gene>
    <name evidence="1" type="ORF">J1TS3_36650</name>
</gene>